<evidence type="ECO:0000313" key="2">
    <source>
        <dbReference type="Proteomes" id="UP001431019"/>
    </source>
</evidence>
<dbReference type="EMBL" id="JAJITD010000015">
    <property type="protein sequence ID" value="MCC8395953.1"/>
    <property type="molecule type" value="Genomic_DNA"/>
</dbReference>
<comment type="caution">
    <text evidence="1">The sequence shown here is derived from an EMBL/GenBank/DDBJ whole genome shotgun (WGS) entry which is preliminary data.</text>
</comment>
<keyword evidence="2" id="KW-1185">Reference proteome</keyword>
<dbReference type="Pfam" id="PF11811">
    <property type="entry name" value="DUF3331"/>
    <property type="match status" value="1"/>
</dbReference>
<sequence length="156" mass="17018">MSTVSAGGAPDAFAADSAAWVRDPWRQVVLDLCRAPAFSVGAPFRARARQPEPARCWPPGARQQTSGNGTVTVVERLADYAFALSWSDSTRCHYREQVWKRALAKKAGICALSGASIRKGDAVFRPEDRRYRDPLNAGAMILAASLDRWDANADPQ</sequence>
<accession>A0ABS8K224</accession>
<organism evidence="1 2">
    <name type="scientific">Paraburkholderia sejongensis</name>
    <dbReference type="NCBI Taxonomy" id="2886946"/>
    <lineage>
        <taxon>Bacteria</taxon>
        <taxon>Pseudomonadati</taxon>
        <taxon>Pseudomonadota</taxon>
        <taxon>Betaproteobacteria</taxon>
        <taxon>Burkholderiales</taxon>
        <taxon>Burkholderiaceae</taxon>
        <taxon>Paraburkholderia</taxon>
    </lineage>
</organism>
<protein>
    <submittedName>
        <fullName evidence="1">DUF3331 domain-containing protein</fullName>
    </submittedName>
</protein>
<proteinExistence type="predicted"/>
<reference evidence="1 2" key="1">
    <citation type="submission" date="2021-11" db="EMBL/GenBank/DDBJ databases">
        <authorList>
            <person name="Oh E.-T."/>
            <person name="Kim S.-B."/>
        </authorList>
    </citation>
    <scope>NUCLEOTIDE SEQUENCE [LARGE SCALE GENOMIC DNA]</scope>
    <source>
        <strain evidence="1 2">MMS20-SJTR3</strain>
    </source>
</reference>
<evidence type="ECO:0000313" key="1">
    <source>
        <dbReference type="EMBL" id="MCC8395953.1"/>
    </source>
</evidence>
<dbReference type="Proteomes" id="UP001431019">
    <property type="component" value="Unassembled WGS sequence"/>
</dbReference>
<dbReference type="RefSeq" id="WP_230512311.1">
    <property type="nucleotide sequence ID" value="NZ_JAJITD010000015.1"/>
</dbReference>
<gene>
    <name evidence="1" type="ORF">LJ656_25540</name>
</gene>
<dbReference type="InterPro" id="IPR021769">
    <property type="entry name" value="DUF3331"/>
</dbReference>
<name>A0ABS8K224_9BURK</name>